<accession>A0A1I6VVB1</accession>
<evidence type="ECO:0008006" key="4">
    <source>
        <dbReference type="Google" id="ProtNLM"/>
    </source>
</evidence>
<dbReference type="STRING" id="683125.SAMN05660206_1184"/>
<keyword evidence="1" id="KW-0175">Coiled coil</keyword>
<dbReference type="InterPro" id="IPR036388">
    <property type="entry name" value="WH-like_DNA-bd_sf"/>
</dbReference>
<dbReference type="RefSeq" id="WP_093367643.1">
    <property type="nucleotide sequence ID" value="NZ_FOZZ01000018.1"/>
</dbReference>
<dbReference type="GO" id="GO:0043565">
    <property type="term" value="F:sequence-specific DNA binding"/>
    <property type="evidence" value="ECO:0007669"/>
    <property type="project" value="InterPro"/>
</dbReference>
<sequence length="128" mass="15323">MKRFSKEAKLEIVKQVVSGELMPTDAIAKYEIKSMRTLVHWVKEFHIVARKLVNEEQEQLTQQMEMQRKSKEILEWEATNPLVQNSQLMWERIQYLENQNRTLVEDYSSLKNQIALLQRQFQGLEIED</sequence>
<protein>
    <recommendedName>
        <fullName evidence="4">Transposase</fullName>
    </recommendedName>
</protein>
<gene>
    <name evidence="2" type="ORF">SAMN05660206_1184</name>
</gene>
<evidence type="ECO:0000313" key="2">
    <source>
        <dbReference type="EMBL" id="SFT17650.1"/>
    </source>
</evidence>
<evidence type="ECO:0000313" key="3">
    <source>
        <dbReference type="Proteomes" id="UP000198785"/>
    </source>
</evidence>
<dbReference type="AlphaFoldDB" id="A0A1I6VVB1"/>
<proteinExistence type="predicted"/>
<name>A0A1I6VVB1_9SPHI</name>
<dbReference type="InterPro" id="IPR010921">
    <property type="entry name" value="Trp_repressor/repl_initiator"/>
</dbReference>
<dbReference type="Proteomes" id="UP000198785">
    <property type="component" value="Unassembled WGS sequence"/>
</dbReference>
<reference evidence="2 3" key="1">
    <citation type="submission" date="2016-10" db="EMBL/GenBank/DDBJ databases">
        <authorList>
            <person name="de Groot N.N."/>
        </authorList>
    </citation>
    <scope>NUCLEOTIDE SEQUENCE [LARGE SCALE GENOMIC DNA]</scope>
    <source>
        <strain evidence="2 3">DSM 22789</strain>
    </source>
</reference>
<dbReference type="EMBL" id="FOZZ01000018">
    <property type="protein sequence ID" value="SFT17650.1"/>
    <property type="molecule type" value="Genomic_DNA"/>
</dbReference>
<feature type="coiled-coil region" evidence="1">
    <location>
        <begin position="93"/>
        <end position="127"/>
    </location>
</feature>
<organism evidence="2 3">
    <name type="scientific">Sphingobacterium wenxiniae</name>
    <dbReference type="NCBI Taxonomy" id="683125"/>
    <lineage>
        <taxon>Bacteria</taxon>
        <taxon>Pseudomonadati</taxon>
        <taxon>Bacteroidota</taxon>
        <taxon>Sphingobacteriia</taxon>
        <taxon>Sphingobacteriales</taxon>
        <taxon>Sphingobacteriaceae</taxon>
        <taxon>Sphingobacterium</taxon>
    </lineage>
</organism>
<evidence type="ECO:0000256" key="1">
    <source>
        <dbReference type="SAM" id="Coils"/>
    </source>
</evidence>
<keyword evidence="3" id="KW-1185">Reference proteome</keyword>
<dbReference type="Gene3D" id="1.10.10.10">
    <property type="entry name" value="Winged helix-like DNA-binding domain superfamily/Winged helix DNA-binding domain"/>
    <property type="match status" value="1"/>
</dbReference>
<dbReference type="SUPFAM" id="SSF48295">
    <property type="entry name" value="TrpR-like"/>
    <property type="match status" value="1"/>
</dbReference>